<keyword evidence="1" id="KW-0472">Membrane</keyword>
<sequence length="436" mass="48669">MSTNPYQQLLYSEYTMIGTDPTASSATNALGTVLGYIGAEAATDEVFKRLLWPQRTYGNFSFSHIFRTALLLPTGGPLYKAALQALDCLRIHGLFQGREQGHMLGSPFFPDEGWTYTMHSSDDKWAQHTEPSRNNLWARVVALLPSPRTFETRCDTETGSANEMVAVRARVAVHHFTLSVKRSGTPDDQRPIFANGEETSLSIRAILEILTTEASGIVVAAIVASVWRSWFAVLWTGPLLLKMFSAAMSLRREALDLASLDMSQDPSQDFEVHIPSAKSMFLLVTGPPPLVLQFFRHYGHPKRDRMREIVHLAIIITYGGLFPLGLLCSVAWMPLPIQYVWLSYQMYVVGAMYISRFVGVEHWASIEEKLAAALAQTSSTGPRTLWSDDSTSTAVNAVLETTYFDRYGRGRSYKHHLLKRAIVPCADRSEKAKSLP</sequence>
<keyword evidence="3" id="KW-1185">Reference proteome</keyword>
<organism evidence="2 3">
    <name type="scientific">Extremus antarcticus</name>
    <dbReference type="NCBI Taxonomy" id="702011"/>
    <lineage>
        <taxon>Eukaryota</taxon>
        <taxon>Fungi</taxon>
        <taxon>Dikarya</taxon>
        <taxon>Ascomycota</taxon>
        <taxon>Pezizomycotina</taxon>
        <taxon>Dothideomycetes</taxon>
        <taxon>Dothideomycetidae</taxon>
        <taxon>Mycosphaerellales</taxon>
        <taxon>Extremaceae</taxon>
        <taxon>Extremus</taxon>
    </lineage>
</organism>
<reference evidence="2" key="1">
    <citation type="submission" date="2023-04" db="EMBL/GenBank/DDBJ databases">
        <title>Black Yeasts Isolated from many extreme environments.</title>
        <authorList>
            <person name="Coleine C."/>
            <person name="Stajich J.E."/>
            <person name="Selbmann L."/>
        </authorList>
    </citation>
    <scope>NUCLEOTIDE SEQUENCE</scope>
    <source>
        <strain evidence="2">CCFEE 5312</strain>
    </source>
</reference>
<keyword evidence="1" id="KW-1133">Transmembrane helix</keyword>
<evidence type="ECO:0000256" key="1">
    <source>
        <dbReference type="SAM" id="Phobius"/>
    </source>
</evidence>
<gene>
    <name evidence="2" type="ORF">LTR09_004930</name>
</gene>
<name>A0AAJ0DHH9_9PEZI</name>
<evidence type="ECO:0000313" key="2">
    <source>
        <dbReference type="EMBL" id="KAK3054152.1"/>
    </source>
</evidence>
<dbReference type="EMBL" id="JAWDJX010000013">
    <property type="protein sequence ID" value="KAK3054152.1"/>
    <property type="molecule type" value="Genomic_DNA"/>
</dbReference>
<comment type="caution">
    <text evidence="2">The sequence shown here is derived from an EMBL/GenBank/DDBJ whole genome shotgun (WGS) entry which is preliminary data.</text>
</comment>
<dbReference type="Proteomes" id="UP001271007">
    <property type="component" value="Unassembled WGS sequence"/>
</dbReference>
<keyword evidence="1" id="KW-0812">Transmembrane</keyword>
<proteinExistence type="predicted"/>
<accession>A0AAJ0DHH9</accession>
<feature type="transmembrane region" description="Helical" evidence="1">
    <location>
        <begin position="339"/>
        <end position="359"/>
    </location>
</feature>
<feature type="transmembrane region" description="Helical" evidence="1">
    <location>
        <begin position="217"/>
        <end position="241"/>
    </location>
</feature>
<evidence type="ECO:0000313" key="3">
    <source>
        <dbReference type="Proteomes" id="UP001271007"/>
    </source>
</evidence>
<protein>
    <submittedName>
        <fullName evidence="2">Uncharacterized protein</fullName>
    </submittedName>
</protein>
<feature type="transmembrane region" description="Helical" evidence="1">
    <location>
        <begin position="309"/>
        <end position="333"/>
    </location>
</feature>
<dbReference type="AlphaFoldDB" id="A0AAJ0DHH9"/>